<dbReference type="GO" id="GO:0003735">
    <property type="term" value="F:structural constituent of ribosome"/>
    <property type="evidence" value="ECO:0007669"/>
    <property type="project" value="InterPro"/>
</dbReference>
<keyword evidence="7" id="KW-0496">Mitochondrion</keyword>
<evidence type="ECO:0000256" key="4">
    <source>
        <dbReference type="ARBA" id="ARBA00022553"/>
    </source>
</evidence>
<dbReference type="Gene3D" id="4.10.640.10">
    <property type="entry name" value="Ribosomal protein S18"/>
    <property type="match status" value="1"/>
</dbReference>
<dbReference type="InterPro" id="IPR000218">
    <property type="entry name" value="Ribosomal_uL14"/>
</dbReference>
<feature type="compositionally biased region" description="Polar residues" evidence="12">
    <location>
        <begin position="333"/>
        <end position="342"/>
    </location>
</feature>
<evidence type="ECO:0000256" key="3">
    <source>
        <dbReference type="ARBA" id="ARBA00010745"/>
    </source>
</evidence>
<dbReference type="InterPro" id="IPR036853">
    <property type="entry name" value="Ribosomal_uL14_sf"/>
</dbReference>
<evidence type="ECO:0000256" key="10">
    <source>
        <dbReference type="ARBA" id="ARBA00035130"/>
    </source>
</evidence>
<keyword evidence="8" id="KW-0687">Ribonucleoprotein</keyword>
<evidence type="ECO:0000256" key="1">
    <source>
        <dbReference type="ARBA" id="ARBA00004173"/>
    </source>
</evidence>
<comment type="similarity">
    <text evidence="2">Belongs to the bacterial ribosomal protein bS18 family. Mitochondrion-specific ribosomal protein mS40 subfamily.</text>
</comment>
<dbReference type="GO" id="GO:0032543">
    <property type="term" value="P:mitochondrial translation"/>
    <property type="evidence" value="ECO:0007669"/>
    <property type="project" value="InterPro"/>
</dbReference>
<dbReference type="SUPFAM" id="SSF50193">
    <property type="entry name" value="Ribosomal protein L14"/>
    <property type="match status" value="1"/>
</dbReference>
<keyword evidence="5" id="KW-0809">Transit peptide</keyword>
<evidence type="ECO:0000256" key="9">
    <source>
        <dbReference type="ARBA" id="ARBA00032055"/>
    </source>
</evidence>
<dbReference type="GO" id="GO:1990904">
    <property type="term" value="C:ribonucleoprotein complex"/>
    <property type="evidence" value="ECO:0007669"/>
    <property type="project" value="UniProtKB-KW"/>
</dbReference>
<dbReference type="AlphaFoldDB" id="A0AA85JG80"/>
<sequence length="471" mass="54026">MSSLLRTLITSKLVKVTVNDFTFGRKPYLFSAYLMPLNRYCTSAETVKNTNQTKENLQTKTNIRKNYKNKPYKQADLATSLEYLNSDVYRNTYRGKPVWFYYRRNYKGHFPPSSTRKNCVYLGKLISSNPCPICRDEYLVLHYQHTELLKQFLNPDTLQIFSTAKTGLCQHQHKILQMEVEKARDLGTIQMSSPFYLYDYNDYYDYLPTDQLNELLKINGRNMNISSTDLITLPPDIQDILKNYQSIPHAVEFYTHLPKVDIIPPKMVNRYQMEEKYKELLQRSHLISNEGSLLKCKRFIWTCVNEGHGCLNYIAPQTRLRVVDNSPWSSIAPSNITTSGKDNSGKKVTPSEQKTSRIVKDDKDVKHLLALGSKALTIKPAKCIRVYNKKDRGKIGDKVLVAVNGEMKKGWIVGCRLPSQDGWPRFESNNIVLVDDDGNPLGTRILVPIPARLRSLSGDITKILSIASSFV</sequence>
<dbReference type="InterPro" id="IPR036870">
    <property type="entry name" value="Ribosomal_bS18_sf"/>
</dbReference>
<keyword evidence="6" id="KW-0689">Ribosomal protein</keyword>
<keyword evidence="4" id="KW-0597">Phosphoprotein</keyword>
<dbReference type="SUPFAM" id="SSF46911">
    <property type="entry name" value="Ribosomal protein S18"/>
    <property type="match status" value="1"/>
</dbReference>
<evidence type="ECO:0000256" key="7">
    <source>
        <dbReference type="ARBA" id="ARBA00023128"/>
    </source>
</evidence>
<dbReference type="PANTHER" id="PTHR13329">
    <property type="entry name" value="MITOCHONDRIAL RIBOSOMAL PROTEIN S18B"/>
    <property type="match status" value="1"/>
</dbReference>
<protein>
    <recommendedName>
        <fullName evidence="10">Small ribosomal subunit protein mS40</fullName>
    </recommendedName>
    <alternativeName>
        <fullName evidence="9">28S ribosomal protein S18-2, mitochondrial</fullName>
    </alternativeName>
    <alternativeName>
        <fullName evidence="11">28S ribosomal protein S18b, mitochondrial</fullName>
    </alternativeName>
</protein>
<feature type="region of interest" description="Disordered" evidence="12">
    <location>
        <begin position="333"/>
        <end position="355"/>
    </location>
</feature>
<evidence type="ECO:0000313" key="13">
    <source>
        <dbReference type="Proteomes" id="UP000050795"/>
    </source>
</evidence>
<dbReference type="InterPro" id="IPR040054">
    <property type="entry name" value="MRPS18B"/>
</dbReference>
<evidence type="ECO:0000256" key="2">
    <source>
        <dbReference type="ARBA" id="ARBA00006136"/>
    </source>
</evidence>
<dbReference type="SMART" id="SM01374">
    <property type="entry name" value="Ribosomal_L14"/>
    <property type="match status" value="1"/>
</dbReference>
<reference evidence="13" key="1">
    <citation type="submission" date="2022-06" db="EMBL/GenBank/DDBJ databases">
        <authorList>
            <person name="Berger JAMES D."/>
            <person name="Berger JAMES D."/>
        </authorList>
    </citation>
    <scope>NUCLEOTIDE SEQUENCE [LARGE SCALE GENOMIC DNA]</scope>
</reference>
<dbReference type="Pfam" id="PF01084">
    <property type="entry name" value="Ribosomal_S18"/>
    <property type="match status" value="1"/>
</dbReference>
<name>A0AA85JG80_TRIRE</name>
<dbReference type="GO" id="GO:0005739">
    <property type="term" value="C:mitochondrion"/>
    <property type="evidence" value="ECO:0007669"/>
    <property type="project" value="UniProtKB-SubCell"/>
</dbReference>
<evidence type="ECO:0000256" key="8">
    <source>
        <dbReference type="ARBA" id="ARBA00023274"/>
    </source>
</evidence>
<dbReference type="PANTHER" id="PTHR13329:SF2">
    <property type="entry name" value="SMALL RIBOSOMAL SUBUNIT PROTEIN MS40"/>
    <property type="match status" value="1"/>
</dbReference>
<evidence type="ECO:0000313" key="14">
    <source>
        <dbReference type="WBParaSite" id="TREG1_33700.1"/>
    </source>
</evidence>
<evidence type="ECO:0000256" key="11">
    <source>
        <dbReference type="ARBA" id="ARBA00035515"/>
    </source>
</evidence>
<evidence type="ECO:0000256" key="5">
    <source>
        <dbReference type="ARBA" id="ARBA00022946"/>
    </source>
</evidence>
<dbReference type="GO" id="GO:0005840">
    <property type="term" value="C:ribosome"/>
    <property type="evidence" value="ECO:0007669"/>
    <property type="project" value="UniProtKB-KW"/>
</dbReference>
<dbReference type="HAMAP" id="MF_01367">
    <property type="entry name" value="Ribosomal_uL14"/>
    <property type="match status" value="1"/>
</dbReference>
<dbReference type="Pfam" id="PF00238">
    <property type="entry name" value="Ribosomal_L14"/>
    <property type="match status" value="1"/>
</dbReference>
<dbReference type="InterPro" id="IPR001648">
    <property type="entry name" value="Ribosomal_bS18"/>
</dbReference>
<comment type="subcellular location">
    <subcellularLocation>
        <location evidence="1">Mitochondrion</location>
    </subcellularLocation>
</comment>
<dbReference type="Gene3D" id="2.40.150.20">
    <property type="entry name" value="Ribosomal protein L14"/>
    <property type="match status" value="1"/>
</dbReference>
<reference evidence="14" key="2">
    <citation type="submission" date="2023-11" db="UniProtKB">
        <authorList>
            <consortium name="WormBaseParasite"/>
        </authorList>
    </citation>
    <scope>IDENTIFICATION</scope>
</reference>
<accession>A0AA85JG80</accession>
<proteinExistence type="inferred from homology"/>
<dbReference type="CDD" id="cd00337">
    <property type="entry name" value="Ribosomal_uL14"/>
    <property type="match status" value="1"/>
</dbReference>
<evidence type="ECO:0000256" key="6">
    <source>
        <dbReference type="ARBA" id="ARBA00022980"/>
    </source>
</evidence>
<dbReference type="WBParaSite" id="TREG1_33700.1">
    <property type="protein sequence ID" value="TREG1_33700.1"/>
    <property type="gene ID" value="TREG1_33700"/>
</dbReference>
<evidence type="ECO:0000256" key="12">
    <source>
        <dbReference type="SAM" id="MobiDB-lite"/>
    </source>
</evidence>
<keyword evidence="13" id="KW-1185">Reference proteome</keyword>
<organism evidence="13 14">
    <name type="scientific">Trichobilharzia regenti</name>
    <name type="common">Nasal bird schistosome</name>
    <dbReference type="NCBI Taxonomy" id="157069"/>
    <lineage>
        <taxon>Eukaryota</taxon>
        <taxon>Metazoa</taxon>
        <taxon>Spiralia</taxon>
        <taxon>Lophotrochozoa</taxon>
        <taxon>Platyhelminthes</taxon>
        <taxon>Trematoda</taxon>
        <taxon>Digenea</taxon>
        <taxon>Strigeidida</taxon>
        <taxon>Schistosomatoidea</taxon>
        <taxon>Schistosomatidae</taxon>
        <taxon>Trichobilharzia</taxon>
    </lineage>
</organism>
<comment type="similarity">
    <text evidence="3">Belongs to the universal ribosomal protein uL14 family.</text>
</comment>
<dbReference type="Proteomes" id="UP000050795">
    <property type="component" value="Unassembled WGS sequence"/>
</dbReference>